<protein>
    <recommendedName>
        <fullName evidence="2">Pre-mRNA-processing factor 19</fullName>
        <ecNumber evidence="2">2.3.2.27</ecNumber>
    </recommendedName>
</protein>
<keyword evidence="2" id="KW-0227">DNA damage</keyword>
<dbReference type="InterPro" id="IPR036322">
    <property type="entry name" value="WD40_repeat_dom_sf"/>
</dbReference>
<dbReference type="InterPro" id="IPR015943">
    <property type="entry name" value="WD40/YVTN_repeat-like_dom_sf"/>
</dbReference>
<dbReference type="PANTHER" id="PTHR43995:SF1">
    <property type="entry name" value="PRE-MRNA-PROCESSING FACTOR 19"/>
    <property type="match status" value="1"/>
</dbReference>
<gene>
    <name evidence="4" type="ORF">GMORB2_4483</name>
</gene>
<feature type="domain" description="Prp19 coiled-coil region" evidence="3">
    <location>
        <begin position="51"/>
        <end position="116"/>
    </location>
</feature>
<dbReference type="OrthoDB" id="687049at2759"/>
<evidence type="ECO:0000313" key="4">
    <source>
        <dbReference type="EMBL" id="KAF4119817.1"/>
    </source>
</evidence>
<comment type="subunit">
    <text evidence="2">Homotetramer.</text>
</comment>
<comment type="similarity">
    <text evidence="2">Belongs to the WD repeat PRP19 family.</text>
</comment>
<keyword evidence="2" id="KW-0833">Ubl conjugation pathway</keyword>
<keyword evidence="2" id="KW-0507">mRNA processing</keyword>
<evidence type="ECO:0000259" key="3">
    <source>
        <dbReference type="Pfam" id="PF08606"/>
    </source>
</evidence>
<dbReference type="PROSITE" id="PS50082">
    <property type="entry name" value="WD_REPEATS_2"/>
    <property type="match status" value="1"/>
</dbReference>
<dbReference type="InterPro" id="IPR001680">
    <property type="entry name" value="WD40_rpt"/>
</dbReference>
<accession>A0A9P4YNR4</accession>
<comment type="function">
    <text evidence="2">Ubiquitin-protein ligase which is mainly involved pre-mRNA splicing and DNA repair. Required for pre-mRNA splicing as component of the spliceosome.</text>
</comment>
<dbReference type="AlphaFoldDB" id="A0A9P4YNR4"/>
<comment type="caution">
    <text evidence="4">The sequence shown here is derived from an EMBL/GenBank/DDBJ whole genome shotgun (WGS) entry which is preliminary data.</text>
</comment>
<dbReference type="InterPro" id="IPR013083">
    <property type="entry name" value="Znf_RING/FYVE/PHD"/>
</dbReference>
<dbReference type="GO" id="GO:0000974">
    <property type="term" value="C:Prp19 complex"/>
    <property type="evidence" value="ECO:0007669"/>
    <property type="project" value="UniProtKB-UniRule"/>
</dbReference>
<name>A0A9P4YNR4_9HYPO</name>
<dbReference type="RefSeq" id="XP_035318469.1">
    <property type="nucleotide sequence ID" value="XM_035466458.1"/>
</dbReference>
<dbReference type="EMBL" id="JAANYQ010000021">
    <property type="protein sequence ID" value="KAF4119817.1"/>
    <property type="molecule type" value="Genomic_DNA"/>
</dbReference>
<comment type="subcellular location">
    <subcellularLocation>
        <location evidence="2">Nucleus</location>
    </subcellularLocation>
</comment>
<keyword evidence="5" id="KW-1185">Reference proteome</keyword>
<keyword evidence="2" id="KW-0508">mRNA splicing</keyword>
<proteinExistence type="inferred from homology"/>
<evidence type="ECO:0000256" key="2">
    <source>
        <dbReference type="RuleBase" id="RU367101"/>
    </source>
</evidence>
<dbReference type="Pfam" id="PF08606">
    <property type="entry name" value="Prp19"/>
    <property type="match status" value="1"/>
</dbReference>
<dbReference type="EC" id="2.3.2.27" evidence="2"/>
<dbReference type="GO" id="GO:0000398">
    <property type="term" value="P:mRNA splicing, via spliceosome"/>
    <property type="evidence" value="ECO:0007669"/>
    <property type="project" value="InterPro"/>
</dbReference>
<dbReference type="Pfam" id="PF00400">
    <property type="entry name" value="WD40"/>
    <property type="match status" value="1"/>
</dbReference>
<comment type="pathway">
    <text evidence="2">Protein modification; protein ubiquitination.</text>
</comment>
<feature type="repeat" description="WD" evidence="1">
    <location>
        <begin position="257"/>
        <end position="298"/>
    </location>
</feature>
<dbReference type="InterPro" id="IPR013915">
    <property type="entry name" value="Prp19_cc"/>
</dbReference>
<dbReference type="InterPro" id="IPR038959">
    <property type="entry name" value="Prp19"/>
</dbReference>
<dbReference type="GO" id="GO:0070534">
    <property type="term" value="P:protein K63-linked ubiquitination"/>
    <property type="evidence" value="ECO:0007669"/>
    <property type="project" value="UniProtKB-UniRule"/>
</dbReference>
<dbReference type="GO" id="GO:0071006">
    <property type="term" value="C:U2-type catalytic step 1 spliceosome"/>
    <property type="evidence" value="ECO:0007669"/>
    <property type="project" value="TreeGrafter"/>
</dbReference>
<organism evidence="4 5">
    <name type="scientific">Geosmithia morbida</name>
    <dbReference type="NCBI Taxonomy" id="1094350"/>
    <lineage>
        <taxon>Eukaryota</taxon>
        <taxon>Fungi</taxon>
        <taxon>Dikarya</taxon>
        <taxon>Ascomycota</taxon>
        <taxon>Pezizomycotina</taxon>
        <taxon>Sordariomycetes</taxon>
        <taxon>Hypocreomycetidae</taxon>
        <taxon>Hypocreales</taxon>
        <taxon>Bionectriaceae</taxon>
        <taxon>Geosmithia</taxon>
    </lineage>
</organism>
<dbReference type="Gene3D" id="3.30.40.10">
    <property type="entry name" value="Zinc/RING finger domain, C3HC4 (zinc finger)"/>
    <property type="match status" value="1"/>
</dbReference>
<dbReference type="Proteomes" id="UP000749293">
    <property type="component" value="Unassembled WGS sequence"/>
</dbReference>
<dbReference type="GO" id="GO:0005737">
    <property type="term" value="C:cytoplasm"/>
    <property type="evidence" value="ECO:0007669"/>
    <property type="project" value="TreeGrafter"/>
</dbReference>
<dbReference type="GeneID" id="55970711"/>
<comment type="catalytic activity">
    <reaction evidence="2">
        <text>S-ubiquitinyl-[E2 ubiquitin-conjugating enzyme]-L-cysteine + [acceptor protein]-L-lysine = [E2 ubiquitin-conjugating enzyme]-L-cysteine + N(6)-ubiquitinyl-[acceptor protein]-L-lysine.</text>
        <dbReference type="EC" id="2.3.2.27"/>
    </reaction>
</comment>
<dbReference type="GO" id="GO:0061630">
    <property type="term" value="F:ubiquitin protein ligase activity"/>
    <property type="evidence" value="ECO:0007669"/>
    <property type="project" value="UniProtKB-UniRule"/>
</dbReference>
<keyword evidence="2" id="KW-0808">Transferase</keyword>
<dbReference type="SMART" id="SM00320">
    <property type="entry name" value="WD40"/>
    <property type="match status" value="3"/>
</dbReference>
<evidence type="ECO:0000313" key="5">
    <source>
        <dbReference type="Proteomes" id="UP000749293"/>
    </source>
</evidence>
<sequence length="445" mass="47355">MLCGSVVYEKRLIEQYINENGTEPGSSDELSTEDLLPLQSSRIVRPRPPTLTSIPALLATFQNEWDSLALETYNLKEQLSRTREELATALYQHDAAIRVIARLTKERDEAREALGKVTVTDNGANGDSMAVDTVEGLPEDFATAVDETHAKLSQGRRKRPVPEGWATADVLSTFEPRTTNALPVPQATSLDTRGTTAAIGGLKGDLAMYLFDSDKLGQQLSVGEPVTASLTTEIGVVCATAQGSVKVYQGDSLTAEASEHAGPATGLSLHPAGQILASVGSDKSIVFYDLASTKRISRAYTDSRSVSGKIKLFMTKTLEQAAEFDIGAPVQALVFSENGFWLAATAKGQTTVTVFDLRKEGAAATAKILETGGAVQSLSWDYTGQFLATGGPSGATVQQYAKSSKKWSEPFRSSVPAVAISWGPSAQKLVSVNGEGVVTVFGVKE</sequence>
<keyword evidence="2" id="KW-0539">Nucleus</keyword>
<dbReference type="Gene3D" id="2.130.10.10">
    <property type="entry name" value="YVTN repeat-like/Quinoprotein amine dehydrogenase"/>
    <property type="match status" value="2"/>
</dbReference>
<keyword evidence="2" id="KW-0234">DNA repair</keyword>
<dbReference type="SUPFAM" id="SSF50978">
    <property type="entry name" value="WD40 repeat-like"/>
    <property type="match status" value="1"/>
</dbReference>
<dbReference type="GO" id="GO:0006281">
    <property type="term" value="P:DNA repair"/>
    <property type="evidence" value="ECO:0007669"/>
    <property type="project" value="UniProtKB-KW"/>
</dbReference>
<keyword evidence="1" id="KW-0853">WD repeat</keyword>
<evidence type="ECO:0000256" key="1">
    <source>
        <dbReference type="PROSITE-ProRule" id="PRU00221"/>
    </source>
</evidence>
<reference evidence="4" key="1">
    <citation type="submission" date="2020-03" db="EMBL/GenBank/DDBJ databases">
        <title>Site-based positive gene gene selection in Geosmithia morbida across the United States reveals a broad range of putative effectors and factors for local host and environmental adapation.</title>
        <authorList>
            <person name="Onufrak A."/>
            <person name="Murdoch R.W."/>
            <person name="Gazis R."/>
            <person name="Huff M."/>
            <person name="Staton M."/>
            <person name="Klingeman W."/>
            <person name="Hadziabdic D."/>
        </authorList>
    </citation>
    <scope>NUCLEOTIDE SEQUENCE</scope>
    <source>
        <strain evidence="4">1262</strain>
    </source>
</reference>
<dbReference type="PANTHER" id="PTHR43995">
    <property type="entry name" value="PRE-MRNA-PROCESSING FACTOR 19"/>
    <property type="match status" value="1"/>
</dbReference>
<keyword evidence="2" id="KW-0747">Spliceosome</keyword>